<keyword evidence="5 10" id="KW-0443">Lipid metabolism</keyword>
<comment type="subcellular location">
    <subcellularLocation>
        <location evidence="10">Cytoplasm</location>
    </subcellularLocation>
    <text evidence="10">Associated with the membrane possibly through PlsY.</text>
</comment>
<keyword evidence="6 10" id="KW-0594">Phospholipid biosynthesis</keyword>
<reference evidence="11" key="1">
    <citation type="submission" date="2020-10" db="EMBL/GenBank/DDBJ databases">
        <authorList>
            <person name="Gilroy R."/>
        </authorList>
    </citation>
    <scope>NUCLEOTIDE SEQUENCE</scope>
    <source>
        <strain evidence="11">ChiSjej4B22-8349</strain>
    </source>
</reference>
<dbReference type="NCBIfam" id="TIGR00182">
    <property type="entry name" value="plsX"/>
    <property type="match status" value="1"/>
</dbReference>
<evidence type="ECO:0000256" key="2">
    <source>
        <dbReference type="ARBA" id="ARBA00022490"/>
    </source>
</evidence>
<evidence type="ECO:0000256" key="9">
    <source>
        <dbReference type="ARBA" id="ARBA00046608"/>
    </source>
</evidence>
<dbReference type="GO" id="GO:0006633">
    <property type="term" value="P:fatty acid biosynthetic process"/>
    <property type="evidence" value="ECO:0007669"/>
    <property type="project" value="UniProtKB-UniRule"/>
</dbReference>
<dbReference type="EC" id="2.3.1.274" evidence="8 10"/>
<keyword evidence="3 10" id="KW-0444">Lipid biosynthesis</keyword>
<dbReference type="PANTHER" id="PTHR30100:SF1">
    <property type="entry name" value="PHOSPHATE ACYLTRANSFERASE"/>
    <property type="match status" value="1"/>
</dbReference>
<dbReference type="Pfam" id="PF02504">
    <property type="entry name" value="FA_synthesis"/>
    <property type="match status" value="1"/>
</dbReference>
<evidence type="ECO:0000256" key="7">
    <source>
        <dbReference type="ARBA" id="ARBA00023264"/>
    </source>
</evidence>
<keyword evidence="2 10" id="KW-0963">Cytoplasm</keyword>
<dbReference type="GO" id="GO:0043811">
    <property type="term" value="F:phosphate:acyl-[acyl carrier protein] acyltransferase activity"/>
    <property type="evidence" value="ECO:0007669"/>
    <property type="project" value="UniProtKB-UniRule"/>
</dbReference>
<protein>
    <recommendedName>
        <fullName evidence="8 10">Phosphate acyltransferase</fullName>
        <ecNumber evidence="8 10">2.3.1.274</ecNumber>
    </recommendedName>
    <alternativeName>
        <fullName evidence="10">Acyl-ACP phosphotransacylase</fullName>
    </alternativeName>
    <alternativeName>
        <fullName evidence="10">Acyl-[acyl-carrier-protein]--phosphate acyltransferase</fullName>
    </alternativeName>
    <alternativeName>
        <fullName evidence="10">Phosphate-acyl-ACP acyltransferase</fullName>
    </alternativeName>
</protein>
<comment type="pathway">
    <text evidence="10">Lipid metabolism; phospholipid metabolism.</text>
</comment>
<keyword evidence="11" id="KW-0012">Acyltransferase</keyword>
<evidence type="ECO:0000256" key="1">
    <source>
        <dbReference type="ARBA" id="ARBA00001232"/>
    </source>
</evidence>
<comment type="function">
    <text evidence="10">Catalyzes the reversible formation of acyl-phosphate (acyl-PO(4)) from acyl-[acyl-carrier-protein] (acyl-ACP). This enzyme utilizes acyl-ACP as fatty acyl donor, but not acyl-CoA.</text>
</comment>
<comment type="subunit">
    <text evidence="9 10">Homodimer. Probably interacts with PlsY.</text>
</comment>
<comment type="catalytic activity">
    <reaction evidence="1 10">
        <text>a fatty acyl-[ACP] + phosphate = an acyl phosphate + holo-[ACP]</text>
        <dbReference type="Rhea" id="RHEA:42292"/>
        <dbReference type="Rhea" id="RHEA-COMP:9685"/>
        <dbReference type="Rhea" id="RHEA-COMP:14125"/>
        <dbReference type="ChEBI" id="CHEBI:43474"/>
        <dbReference type="ChEBI" id="CHEBI:59918"/>
        <dbReference type="ChEBI" id="CHEBI:64479"/>
        <dbReference type="ChEBI" id="CHEBI:138651"/>
        <dbReference type="EC" id="2.3.1.274"/>
    </reaction>
</comment>
<gene>
    <name evidence="10 11" type="primary">plsX</name>
    <name evidence="11" type="ORF">IAD25_00250</name>
</gene>
<evidence type="ECO:0000256" key="10">
    <source>
        <dbReference type="HAMAP-Rule" id="MF_00019"/>
    </source>
</evidence>
<evidence type="ECO:0000256" key="5">
    <source>
        <dbReference type="ARBA" id="ARBA00023098"/>
    </source>
</evidence>
<accession>A0A9D1SUE4</accession>
<evidence type="ECO:0000313" key="12">
    <source>
        <dbReference type="Proteomes" id="UP000824130"/>
    </source>
</evidence>
<organism evidence="11 12">
    <name type="scientific">Candidatus Allocopromorpha excrementipullorum</name>
    <dbReference type="NCBI Taxonomy" id="2840743"/>
    <lineage>
        <taxon>Bacteria</taxon>
        <taxon>Bacillati</taxon>
        <taxon>Bacillota</taxon>
        <taxon>Clostridia</taxon>
        <taxon>Eubacteriales</taxon>
        <taxon>Eubacteriaceae</taxon>
        <taxon>Eubacteriaceae incertae sedis</taxon>
        <taxon>Candidatus Allocopromorpha</taxon>
    </lineage>
</organism>
<keyword evidence="7 10" id="KW-1208">Phospholipid metabolism</keyword>
<proteinExistence type="inferred from homology"/>
<dbReference type="PANTHER" id="PTHR30100">
    <property type="entry name" value="FATTY ACID/PHOSPHOLIPID SYNTHESIS PROTEIN PLSX"/>
    <property type="match status" value="1"/>
</dbReference>
<dbReference type="InterPro" id="IPR012281">
    <property type="entry name" value="Phospholipid_synth_PlsX-like"/>
</dbReference>
<evidence type="ECO:0000256" key="8">
    <source>
        <dbReference type="ARBA" id="ARBA00024069"/>
    </source>
</evidence>
<dbReference type="EMBL" id="DVOB01000006">
    <property type="protein sequence ID" value="HIU95126.1"/>
    <property type="molecule type" value="Genomic_DNA"/>
</dbReference>
<sequence length="340" mass="36754">MKIVLDGMGGDNAPEAIVKGAVEAAALIKDDIYIVGRREEIEAELNKTRFKGKNIKIVDAREVITMEDSPVKAIRRKTESSMVIGLTMVRDGQGDIFISGGNTGALVVGARMILGRIEGIDRPALASIYPCLGGEPSLLVDAGASSEAKAQNLLESGLMGSIYIEKVWGRENPRVGLVNLGTEESKGTSVIKDAYQKLKASPVNFVGNVEARELPVGACEVIVCDGFVGNVILKLTEGVAWNILKLIRNKMMKNIKNKLAALMMRSDLNAMKKEFDYEEYGGAPILGINGPVIKIHGSSGANAVKNAILKGIPYSRENVVEIIRQSMLDLEEIIEKDEEE</sequence>
<evidence type="ECO:0000256" key="4">
    <source>
        <dbReference type="ARBA" id="ARBA00022679"/>
    </source>
</evidence>
<dbReference type="Gene3D" id="3.40.718.10">
    <property type="entry name" value="Isopropylmalate Dehydrogenase"/>
    <property type="match status" value="1"/>
</dbReference>
<keyword evidence="4 10" id="KW-0808">Transferase</keyword>
<evidence type="ECO:0000256" key="3">
    <source>
        <dbReference type="ARBA" id="ARBA00022516"/>
    </source>
</evidence>
<name>A0A9D1SUE4_9FIRM</name>
<evidence type="ECO:0000256" key="6">
    <source>
        <dbReference type="ARBA" id="ARBA00023209"/>
    </source>
</evidence>
<dbReference type="HAMAP" id="MF_00019">
    <property type="entry name" value="PlsX"/>
    <property type="match status" value="1"/>
</dbReference>
<dbReference type="Proteomes" id="UP000824130">
    <property type="component" value="Unassembled WGS sequence"/>
</dbReference>
<comment type="similarity">
    <text evidence="10">Belongs to the PlsX family.</text>
</comment>
<dbReference type="AlphaFoldDB" id="A0A9D1SUE4"/>
<evidence type="ECO:0000313" key="11">
    <source>
        <dbReference type="EMBL" id="HIU95126.1"/>
    </source>
</evidence>
<dbReference type="InterPro" id="IPR003664">
    <property type="entry name" value="FA_synthesis"/>
</dbReference>
<dbReference type="GO" id="GO:0008654">
    <property type="term" value="P:phospholipid biosynthetic process"/>
    <property type="evidence" value="ECO:0007669"/>
    <property type="project" value="UniProtKB-KW"/>
</dbReference>
<comment type="caution">
    <text evidence="11">The sequence shown here is derived from an EMBL/GenBank/DDBJ whole genome shotgun (WGS) entry which is preliminary data.</text>
</comment>
<dbReference type="PIRSF" id="PIRSF002465">
    <property type="entry name" value="Phsphlp_syn_PlsX"/>
    <property type="match status" value="1"/>
</dbReference>
<reference evidence="11" key="2">
    <citation type="journal article" date="2021" name="PeerJ">
        <title>Extensive microbial diversity within the chicken gut microbiome revealed by metagenomics and culture.</title>
        <authorList>
            <person name="Gilroy R."/>
            <person name="Ravi A."/>
            <person name="Getino M."/>
            <person name="Pursley I."/>
            <person name="Horton D.L."/>
            <person name="Alikhan N.F."/>
            <person name="Baker D."/>
            <person name="Gharbi K."/>
            <person name="Hall N."/>
            <person name="Watson M."/>
            <person name="Adriaenssens E.M."/>
            <person name="Foster-Nyarko E."/>
            <person name="Jarju S."/>
            <person name="Secka A."/>
            <person name="Antonio M."/>
            <person name="Oren A."/>
            <person name="Chaudhuri R.R."/>
            <person name="La Ragione R."/>
            <person name="Hildebrand F."/>
            <person name="Pallen M.J."/>
        </authorList>
    </citation>
    <scope>NUCLEOTIDE SEQUENCE</scope>
    <source>
        <strain evidence="11">ChiSjej4B22-8349</strain>
    </source>
</reference>
<dbReference type="SUPFAM" id="SSF53659">
    <property type="entry name" value="Isocitrate/Isopropylmalate dehydrogenase-like"/>
    <property type="match status" value="1"/>
</dbReference>
<dbReference type="GO" id="GO:0005737">
    <property type="term" value="C:cytoplasm"/>
    <property type="evidence" value="ECO:0007669"/>
    <property type="project" value="UniProtKB-SubCell"/>
</dbReference>